<keyword evidence="4" id="KW-1185">Reference proteome</keyword>
<reference evidence="3 4" key="1">
    <citation type="submission" date="2020-08" db="EMBL/GenBank/DDBJ databases">
        <title>Genomic Encyclopedia of Type Strains, Phase IV (KMG-IV): sequencing the most valuable type-strain genomes for metagenomic binning, comparative biology and taxonomic classification.</title>
        <authorList>
            <person name="Goeker M."/>
        </authorList>
    </citation>
    <scope>NUCLEOTIDE SEQUENCE [LARGE SCALE GENOMIC DNA]</scope>
    <source>
        <strain evidence="3 4">DSM 5895</strain>
    </source>
</reference>
<accession>A0A839Z503</accession>
<dbReference type="InterPro" id="IPR013328">
    <property type="entry name" value="6PGD_dom2"/>
</dbReference>
<dbReference type="Pfam" id="PF03446">
    <property type="entry name" value="NAD_binding_2"/>
    <property type="match status" value="1"/>
</dbReference>
<feature type="domain" description="6-phosphogluconate dehydrogenase NADP-binding" evidence="1">
    <location>
        <begin position="7"/>
        <end position="148"/>
    </location>
</feature>
<feature type="domain" description="Phosphogluconate dehydrogenase NAD-binding putative C-terminal" evidence="2">
    <location>
        <begin position="196"/>
        <end position="264"/>
    </location>
</feature>
<dbReference type="Proteomes" id="UP000533469">
    <property type="component" value="Unassembled WGS sequence"/>
</dbReference>
<dbReference type="RefSeq" id="WP_183188179.1">
    <property type="nucleotide sequence ID" value="NZ_JACICD010000001.1"/>
</dbReference>
<evidence type="ECO:0000259" key="1">
    <source>
        <dbReference type="Pfam" id="PF03446"/>
    </source>
</evidence>
<dbReference type="InterPro" id="IPR015814">
    <property type="entry name" value="Pgluconate_DH_NAD-bd_C"/>
</dbReference>
<organism evidence="3 4">
    <name type="scientific">Ancylobacter tetraedralis</name>
    <dbReference type="NCBI Taxonomy" id="217068"/>
    <lineage>
        <taxon>Bacteria</taxon>
        <taxon>Pseudomonadati</taxon>
        <taxon>Pseudomonadota</taxon>
        <taxon>Alphaproteobacteria</taxon>
        <taxon>Hyphomicrobiales</taxon>
        <taxon>Xanthobacteraceae</taxon>
        <taxon>Ancylobacter</taxon>
    </lineage>
</organism>
<dbReference type="Gene3D" id="3.40.50.720">
    <property type="entry name" value="NAD(P)-binding Rossmann-like Domain"/>
    <property type="match status" value="1"/>
</dbReference>
<proteinExistence type="predicted"/>
<comment type="caution">
    <text evidence="3">The sequence shown here is derived from an EMBL/GenBank/DDBJ whole genome shotgun (WGS) entry which is preliminary data.</text>
</comment>
<protein>
    <submittedName>
        <fullName evidence="3">3-hydroxyisobutyrate dehydrogenase-like beta-hydroxyacid dehydrogenase</fullName>
    </submittedName>
</protein>
<dbReference type="SUPFAM" id="SSF51735">
    <property type="entry name" value="NAD(P)-binding Rossmann-fold domains"/>
    <property type="match status" value="1"/>
</dbReference>
<dbReference type="EMBL" id="JACICD010000001">
    <property type="protein sequence ID" value="MBB3770021.1"/>
    <property type="molecule type" value="Genomic_DNA"/>
</dbReference>
<sequence>MTHAPLKIGIIGFGEVGSSFTRGLLDGGGVDIVAYDDPPGPTERALALRRAAELDVRLAFEPSILGDRDIVLSSVTQDAAAVAARASIPALLPSVIYADVNSLGPSVKAEVAGIVTATGRAFVDIAIMGAPASGLHRVPLLAAGGPASELAARLAPFGFDIRVVGDRPGQAAAVKILRSVLTKGLETLLVESLVAARRYGLDGEVIDSFVEMFERKGARDVIDFLLRSHGVHAGRRALEVAQSADTIAQVGLDPVVSRVVSARLAGLADLGLKRSLGGEQPATLALAIAHLDAALGHTASQETLLHVRHD</sequence>
<evidence type="ECO:0000259" key="2">
    <source>
        <dbReference type="Pfam" id="PF09130"/>
    </source>
</evidence>
<dbReference type="GO" id="GO:0050661">
    <property type="term" value="F:NADP binding"/>
    <property type="evidence" value="ECO:0007669"/>
    <property type="project" value="InterPro"/>
</dbReference>
<evidence type="ECO:0000313" key="4">
    <source>
        <dbReference type="Proteomes" id="UP000533469"/>
    </source>
</evidence>
<dbReference type="InterPro" id="IPR008927">
    <property type="entry name" value="6-PGluconate_DH-like_C_sf"/>
</dbReference>
<dbReference type="SUPFAM" id="SSF48179">
    <property type="entry name" value="6-phosphogluconate dehydrogenase C-terminal domain-like"/>
    <property type="match status" value="1"/>
</dbReference>
<dbReference type="Gene3D" id="1.10.1040.10">
    <property type="entry name" value="N-(1-d-carboxylethyl)-l-norvaline Dehydrogenase, domain 2"/>
    <property type="match status" value="1"/>
</dbReference>
<gene>
    <name evidence="3" type="ORF">FHS55_000607</name>
</gene>
<dbReference type="InterPro" id="IPR036291">
    <property type="entry name" value="NAD(P)-bd_dom_sf"/>
</dbReference>
<dbReference type="Pfam" id="PF09130">
    <property type="entry name" value="DUF1932"/>
    <property type="match status" value="1"/>
</dbReference>
<name>A0A839Z503_9HYPH</name>
<dbReference type="AlphaFoldDB" id="A0A839Z503"/>
<dbReference type="InterPro" id="IPR006115">
    <property type="entry name" value="6PGDH_NADP-bd"/>
</dbReference>
<evidence type="ECO:0000313" key="3">
    <source>
        <dbReference type="EMBL" id="MBB3770021.1"/>
    </source>
</evidence>